<name>X1NT45_9ZZZZ</name>
<reference evidence="1" key="1">
    <citation type="journal article" date="2014" name="Front. Microbiol.">
        <title>High frequency of phylogenetically diverse reductive dehalogenase-homologous genes in deep subseafloor sedimentary metagenomes.</title>
        <authorList>
            <person name="Kawai M."/>
            <person name="Futagami T."/>
            <person name="Toyoda A."/>
            <person name="Takaki Y."/>
            <person name="Nishi S."/>
            <person name="Hori S."/>
            <person name="Arai W."/>
            <person name="Tsubouchi T."/>
            <person name="Morono Y."/>
            <person name="Uchiyama I."/>
            <person name="Ito T."/>
            <person name="Fujiyama A."/>
            <person name="Inagaki F."/>
            <person name="Takami H."/>
        </authorList>
    </citation>
    <scope>NUCLEOTIDE SEQUENCE</scope>
    <source>
        <strain evidence="1">Expedition CK06-06</strain>
    </source>
</reference>
<sequence length="158" mass="17787">MLGLIDDVRYKVNQIKFLKEGKRERIDGEADRIIDGYLTRKGRFGSRRPPVKSDLIDIDDMTEAKIAQTKFASFEKFSEIQLKEVEASNKLCRKEGNSEIKVHKVENIDSGNGFNVAGKILPKYTFQLGNTENPQFRILVIGSTHGGESRLARAISEG</sequence>
<proteinExistence type="predicted"/>
<dbReference type="EMBL" id="BARV01015992">
    <property type="protein sequence ID" value="GAI21829.1"/>
    <property type="molecule type" value="Genomic_DNA"/>
</dbReference>
<comment type="caution">
    <text evidence="1">The sequence shown here is derived from an EMBL/GenBank/DDBJ whole genome shotgun (WGS) entry which is preliminary data.</text>
</comment>
<dbReference type="AlphaFoldDB" id="X1NT45"/>
<protein>
    <submittedName>
        <fullName evidence="1">Uncharacterized protein</fullName>
    </submittedName>
</protein>
<feature type="non-terminal residue" evidence="1">
    <location>
        <position position="158"/>
    </location>
</feature>
<accession>X1NT45</accession>
<organism evidence="1">
    <name type="scientific">marine sediment metagenome</name>
    <dbReference type="NCBI Taxonomy" id="412755"/>
    <lineage>
        <taxon>unclassified sequences</taxon>
        <taxon>metagenomes</taxon>
        <taxon>ecological metagenomes</taxon>
    </lineage>
</organism>
<evidence type="ECO:0000313" key="1">
    <source>
        <dbReference type="EMBL" id="GAI21829.1"/>
    </source>
</evidence>
<gene>
    <name evidence="1" type="ORF">S06H3_27549</name>
</gene>